<sequence length="101" mass="11150">MSRIDCCQQVTESSVTTNSNTTKAAAKLPLEAGGWQSASHAAIKPVLSNGTAQTEAGANLFWCFTSRWRQPRLVHALFFFFKPQPGGRLSIRHHFCVLSRS</sequence>
<comment type="caution">
    <text evidence="1">The sequence shown here is derived from an EMBL/GenBank/DDBJ whole genome shotgun (WGS) entry which is preliminary data.</text>
</comment>
<dbReference type="Proteomes" id="UP000735302">
    <property type="component" value="Unassembled WGS sequence"/>
</dbReference>
<reference evidence="1 2" key="1">
    <citation type="journal article" date="2021" name="Elife">
        <title>Chloroplast acquisition without the gene transfer in kleptoplastic sea slugs, Plakobranchus ocellatus.</title>
        <authorList>
            <person name="Maeda T."/>
            <person name="Takahashi S."/>
            <person name="Yoshida T."/>
            <person name="Shimamura S."/>
            <person name="Takaki Y."/>
            <person name="Nagai Y."/>
            <person name="Toyoda A."/>
            <person name="Suzuki Y."/>
            <person name="Arimoto A."/>
            <person name="Ishii H."/>
            <person name="Satoh N."/>
            <person name="Nishiyama T."/>
            <person name="Hasebe M."/>
            <person name="Maruyama T."/>
            <person name="Minagawa J."/>
            <person name="Obokata J."/>
            <person name="Shigenobu S."/>
        </authorList>
    </citation>
    <scope>NUCLEOTIDE SEQUENCE [LARGE SCALE GENOMIC DNA]</scope>
</reference>
<proteinExistence type="predicted"/>
<keyword evidence="2" id="KW-1185">Reference proteome</keyword>
<dbReference type="AlphaFoldDB" id="A0AAV4CAG1"/>
<organism evidence="1 2">
    <name type="scientific">Plakobranchus ocellatus</name>
    <dbReference type="NCBI Taxonomy" id="259542"/>
    <lineage>
        <taxon>Eukaryota</taxon>
        <taxon>Metazoa</taxon>
        <taxon>Spiralia</taxon>
        <taxon>Lophotrochozoa</taxon>
        <taxon>Mollusca</taxon>
        <taxon>Gastropoda</taxon>
        <taxon>Heterobranchia</taxon>
        <taxon>Euthyneura</taxon>
        <taxon>Panpulmonata</taxon>
        <taxon>Sacoglossa</taxon>
        <taxon>Placobranchoidea</taxon>
        <taxon>Plakobranchidae</taxon>
        <taxon>Plakobranchus</taxon>
    </lineage>
</organism>
<dbReference type="EMBL" id="BLXT01006043">
    <property type="protein sequence ID" value="GFO28542.1"/>
    <property type="molecule type" value="Genomic_DNA"/>
</dbReference>
<name>A0AAV4CAG1_9GAST</name>
<protein>
    <submittedName>
        <fullName evidence="1">Uncharacterized protein</fullName>
    </submittedName>
</protein>
<gene>
    <name evidence="1" type="ORF">PoB_005504700</name>
</gene>
<accession>A0AAV4CAG1</accession>
<evidence type="ECO:0000313" key="1">
    <source>
        <dbReference type="EMBL" id="GFO28542.1"/>
    </source>
</evidence>
<evidence type="ECO:0000313" key="2">
    <source>
        <dbReference type="Proteomes" id="UP000735302"/>
    </source>
</evidence>